<name>A0AAV9XGT2_9PEZI</name>
<evidence type="ECO:0000256" key="1">
    <source>
        <dbReference type="SAM" id="MobiDB-lite"/>
    </source>
</evidence>
<organism evidence="3 4">
    <name type="scientific">Orbilia ellipsospora</name>
    <dbReference type="NCBI Taxonomy" id="2528407"/>
    <lineage>
        <taxon>Eukaryota</taxon>
        <taxon>Fungi</taxon>
        <taxon>Dikarya</taxon>
        <taxon>Ascomycota</taxon>
        <taxon>Pezizomycotina</taxon>
        <taxon>Orbiliomycetes</taxon>
        <taxon>Orbiliales</taxon>
        <taxon>Orbiliaceae</taxon>
        <taxon>Orbilia</taxon>
    </lineage>
</organism>
<proteinExistence type="predicted"/>
<dbReference type="GO" id="GO:0043130">
    <property type="term" value="F:ubiquitin binding"/>
    <property type="evidence" value="ECO:0007669"/>
    <property type="project" value="InterPro"/>
</dbReference>
<accession>A0AAV9XGT2</accession>
<dbReference type="InterPro" id="IPR003892">
    <property type="entry name" value="CUE"/>
</dbReference>
<evidence type="ECO:0000313" key="3">
    <source>
        <dbReference type="EMBL" id="KAK6540344.1"/>
    </source>
</evidence>
<dbReference type="EMBL" id="JAVHJO010000005">
    <property type="protein sequence ID" value="KAK6540344.1"/>
    <property type="molecule type" value="Genomic_DNA"/>
</dbReference>
<dbReference type="InterPro" id="IPR009060">
    <property type="entry name" value="UBA-like_sf"/>
</dbReference>
<sequence>MGEGQIFFAAVPPSKPRSKLPPAVVSRCLTLWSSNLQTLISLPDPTFKSNLTSKTNPSLANFIQSYILHDDILSTDPDEWLYPSLSSKSKEAIHIKHSIYTLLKRATELGCIASILPPGRTVIKLAALFFAEGGSRTLLRLLHTRSEPTIRESIQAQLKAISASLSELADGKSTDKEEDTVLLQELSYFLMTCPEVADQVLSEEVLFENLALAYHHLKPSSGGNENDTALLEEIRRLAFTAIIACTQSNPPKLSQTVDFLFNLTSSAESSAQKAYLTAIVSETPLLARLTAVEAAGSLKNRWSTILQKLGKFESSTGSSNGKRISRLPRRKPRLKKSPPNENETVHHLHELKELFPDTDAGVLAAILESVNNDFEAATVALLDQQTLSPSHPPPPPQDDELDMLSAPMSRLYMGKRDLGGTADALLANRSAAPSKQQILAALQAFDSDDDERDDTYDLDDVGGAVDTQIADTEANAVAVGAAGESDERVLFSALVANAGVFARDAVTRRSEERKKLRETTGMSDEAIEGWKIMLDRDGGKRLRQLEIRFAREQAVAGAGEQAAIARTAYRKGDEEGDTDGEAPRGQHRGGRRFAGPNDRVIRGDQRDHAPVVSEGKDGPRIVKKTSKARGEHNRKVQSAARDRQRTKKMAKGM</sequence>
<dbReference type="Pfam" id="PF02845">
    <property type="entry name" value="CUE"/>
    <property type="match status" value="1"/>
</dbReference>
<gene>
    <name evidence="3" type="ORF">TWF694_009147</name>
</gene>
<evidence type="ECO:0000259" key="2">
    <source>
        <dbReference type="PROSITE" id="PS51140"/>
    </source>
</evidence>
<dbReference type="Gene3D" id="1.10.8.10">
    <property type="entry name" value="DNA helicase RuvA subunit, C-terminal domain"/>
    <property type="match status" value="1"/>
</dbReference>
<comment type="caution">
    <text evidence="3">The sequence shown here is derived from an EMBL/GenBank/DDBJ whole genome shotgun (WGS) entry which is preliminary data.</text>
</comment>
<keyword evidence="4" id="KW-1185">Reference proteome</keyword>
<dbReference type="Proteomes" id="UP001365542">
    <property type="component" value="Unassembled WGS sequence"/>
</dbReference>
<feature type="compositionally biased region" description="Basic residues" evidence="1">
    <location>
        <begin position="323"/>
        <end position="336"/>
    </location>
</feature>
<feature type="region of interest" description="Disordered" evidence="1">
    <location>
        <begin position="568"/>
        <end position="653"/>
    </location>
</feature>
<dbReference type="CDD" id="cd14279">
    <property type="entry name" value="CUE"/>
    <property type="match status" value="1"/>
</dbReference>
<feature type="region of interest" description="Disordered" evidence="1">
    <location>
        <begin position="313"/>
        <end position="343"/>
    </location>
</feature>
<feature type="compositionally biased region" description="Basic and acidic residues" evidence="1">
    <location>
        <begin position="599"/>
        <end position="620"/>
    </location>
</feature>
<dbReference type="AlphaFoldDB" id="A0AAV9XGT2"/>
<dbReference type="InterPro" id="IPR052586">
    <property type="entry name" value="ASCC2"/>
</dbReference>
<dbReference type="PROSITE" id="PS51140">
    <property type="entry name" value="CUE"/>
    <property type="match status" value="1"/>
</dbReference>
<protein>
    <recommendedName>
        <fullName evidence="2">CUE domain-containing protein</fullName>
    </recommendedName>
</protein>
<feature type="domain" description="CUE" evidence="2">
    <location>
        <begin position="343"/>
        <end position="386"/>
    </location>
</feature>
<feature type="compositionally biased region" description="Basic residues" evidence="1">
    <location>
        <begin position="644"/>
        <end position="653"/>
    </location>
</feature>
<dbReference type="SUPFAM" id="SSF46934">
    <property type="entry name" value="UBA-like"/>
    <property type="match status" value="1"/>
</dbReference>
<reference evidence="3 4" key="1">
    <citation type="submission" date="2019-10" db="EMBL/GenBank/DDBJ databases">
        <authorList>
            <person name="Palmer J.M."/>
        </authorList>
    </citation>
    <scope>NUCLEOTIDE SEQUENCE [LARGE SCALE GENOMIC DNA]</scope>
    <source>
        <strain evidence="3 4">TWF694</strain>
    </source>
</reference>
<dbReference type="SMART" id="SM00546">
    <property type="entry name" value="CUE"/>
    <property type="match status" value="1"/>
</dbReference>
<evidence type="ECO:0000313" key="4">
    <source>
        <dbReference type="Proteomes" id="UP001365542"/>
    </source>
</evidence>
<dbReference type="PANTHER" id="PTHR21494:SF0">
    <property type="entry name" value="ACTIVATING SIGNAL COINTEGRATOR 1 COMPLEX SUBUNIT 2"/>
    <property type="match status" value="1"/>
</dbReference>
<dbReference type="PANTHER" id="PTHR21494">
    <property type="entry name" value="ACTIVATING SIGNAL COINTEGRATOR 1 COMPLEX SUBUNIT 2 ASC-1 COMPLEX SUBUNIT P100"/>
    <property type="match status" value="1"/>
</dbReference>